<proteinExistence type="predicted"/>
<evidence type="ECO:0000313" key="3">
    <source>
        <dbReference type="Proteomes" id="UP000032061"/>
    </source>
</evidence>
<dbReference type="RefSeq" id="WP_041516099.1">
    <property type="nucleotide sequence ID" value="NZ_JPRK01000003.1"/>
</dbReference>
<dbReference type="EMBL" id="MUGX01000011">
    <property type="protein sequence ID" value="OXA88091.1"/>
    <property type="molecule type" value="Genomic_DNA"/>
</dbReference>
<reference evidence="2 4" key="2">
    <citation type="submission" date="2016-11" db="EMBL/GenBank/DDBJ databases">
        <title>Whole genomes of Flavobacteriaceae.</title>
        <authorList>
            <person name="Stine C."/>
            <person name="Li C."/>
            <person name="Tadesse D."/>
        </authorList>
    </citation>
    <scope>NUCLEOTIDE SEQUENCE [LARGE SCALE GENOMIC DNA]</scope>
    <source>
        <strain evidence="2 4">ATCC 51468</strain>
    </source>
</reference>
<organism evidence="1 3">
    <name type="scientific">Flavobacterium hibernum</name>
    <dbReference type="NCBI Taxonomy" id="37752"/>
    <lineage>
        <taxon>Bacteria</taxon>
        <taxon>Pseudomonadati</taxon>
        <taxon>Bacteroidota</taxon>
        <taxon>Flavobacteriia</taxon>
        <taxon>Flavobacteriales</taxon>
        <taxon>Flavobacteriaceae</taxon>
        <taxon>Flavobacterium</taxon>
    </lineage>
</organism>
<dbReference type="Proteomes" id="UP000032061">
    <property type="component" value="Unassembled WGS sequence"/>
</dbReference>
<name>A0A0D0F8T9_9FLAO</name>
<evidence type="ECO:0000313" key="4">
    <source>
        <dbReference type="Proteomes" id="UP000198302"/>
    </source>
</evidence>
<dbReference type="EMBL" id="JPRK01000003">
    <property type="protein sequence ID" value="KIO54437.1"/>
    <property type="molecule type" value="Genomic_DNA"/>
</dbReference>
<comment type="caution">
    <text evidence="1">The sequence shown here is derived from an EMBL/GenBank/DDBJ whole genome shotgun (WGS) entry which is preliminary data.</text>
</comment>
<gene>
    <name evidence="2" type="ORF">B0A73_09955</name>
    <name evidence="1" type="ORF">IW18_03035</name>
</gene>
<evidence type="ECO:0000313" key="1">
    <source>
        <dbReference type="EMBL" id="KIO54437.1"/>
    </source>
</evidence>
<dbReference type="OrthoDB" id="4166375at2"/>
<keyword evidence="4" id="KW-1185">Reference proteome</keyword>
<protein>
    <submittedName>
        <fullName evidence="1">Uncharacterized protein</fullName>
    </submittedName>
</protein>
<evidence type="ECO:0000313" key="2">
    <source>
        <dbReference type="EMBL" id="OXA88091.1"/>
    </source>
</evidence>
<sequence length="228" mass="27288">MEQLKHSEEQIIKLGKKLIKELDLVYSVNTMARWMSHYLAELIHNAESAVNIEEKKILQKECCDIILKIWREKDVLPIRKPLDDLSPLVEILQVLTEEKEIRILPRWVEYRSLPRKNQWASFVDVVKNNTEKVFDQVMQMHIHKDLLAKDKEWMQNNMEFLSSDQINFIKYIDLLAGYDFKKGLINLNDFQLSDDNEERMTFIFNNLEQLLNEQKNELIKIKESYFSK</sequence>
<dbReference type="AlphaFoldDB" id="A0A0D0F8T9"/>
<accession>A0A0D0F8T9</accession>
<reference evidence="1 3" key="1">
    <citation type="submission" date="2015-01" db="EMBL/GenBank/DDBJ databases">
        <title>Genome of Flavobacterium hibernum DSM 12611.</title>
        <authorList>
            <person name="Stropko S.J."/>
            <person name="Pipes S.E."/>
            <person name="Newman J.D."/>
        </authorList>
    </citation>
    <scope>NUCLEOTIDE SEQUENCE [LARGE SCALE GENOMIC DNA]</scope>
    <source>
        <strain evidence="1 3">DSM 12611</strain>
    </source>
</reference>
<dbReference type="Proteomes" id="UP000198302">
    <property type="component" value="Unassembled WGS sequence"/>
</dbReference>